<keyword evidence="2" id="KW-0285">Flavoprotein</keyword>
<dbReference type="InterPro" id="IPR036188">
    <property type="entry name" value="FAD/NAD-bd_sf"/>
</dbReference>
<dbReference type="Pfam" id="PF07992">
    <property type="entry name" value="Pyr_redox_2"/>
    <property type="match status" value="1"/>
</dbReference>
<feature type="domain" description="FAD/NAD(P)-binding" evidence="5">
    <location>
        <begin position="41"/>
        <end position="120"/>
    </location>
</feature>
<evidence type="ECO:0000256" key="3">
    <source>
        <dbReference type="ARBA" id="ARBA00022827"/>
    </source>
</evidence>
<protein>
    <submittedName>
        <fullName evidence="7">Uncharacterized protein</fullName>
    </submittedName>
</protein>
<feature type="domain" description="[F-actin]-monooxygenase MICAL1-3-like Rossman" evidence="6">
    <location>
        <begin position="234"/>
        <end position="358"/>
    </location>
</feature>
<evidence type="ECO:0000259" key="5">
    <source>
        <dbReference type="Pfam" id="PF07992"/>
    </source>
</evidence>
<organism evidence="7 8">
    <name type="scientific">Polarella glacialis</name>
    <name type="common">Dinoflagellate</name>
    <dbReference type="NCBI Taxonomy" id="89957"/>
    <lineage>
        <taxon>Eukaryota</taxon>
        <taxon>Sar</taxon>
        <taxon>Alveolata</taxon>
        <taxon>Dinophyceae</taxon>
        <taxon>Suessiales</taxon>
        <taxon>Suessiaceae</taxon>
        <taxon>Polarella</taxon>
    </lineage>
</organism>
<dbReference type="PRINTS" id="PR00411">
    <property type="entry name" value="PNDRDTASEI"/>
</dbReference>
<dbReference type="OMA" id="WPEGTGC"/>
<sequence>MADSARELAPRQAAVLAAFQAFLAADSLLDSLAAFEALAEAAGASSSVMHALQELNHFKVKQLLSHLTTISENEKNGSTALEGQRIVVVGAGPGGLRSAIQARSLGAQVTVLEMRPRFTRHNVLKLWPGVVDDLLGLGLKVLQPKFGTTGSEKISIRRLQLVLLKIALLVGCKMCLEEPFGCLLPPSGERDLWRIACGVDRELECDVVVGSDGENSMVARAAGFDSSFTQFSKTIGITFNFEKSSSAEETRLKEFSRSRQFFQSWFSEVEQKTGVSLENFVYFKDETHYFVMAASYQSLIAAGILKELRKTPRELVASDNVDPLAVCRFARHMAELVGLPKGIHFAQGARGPDIGVFDFTAKRSSQASAKVLEAPSGQRLLVTLVGDAAVAPFWPLGTGANKAILGAYDACHAMVCMAKKGASRASPEQIQAALQRQYDIFVTMKQLASASGTRPNAAADPGNSGRRNKSWCLDPETRYCNIGLSMSPEMGSSLHVPVGEAMLPYPHDGEAGPDLLDVMSCENESMLGSEVMGVMLEDVIEDGDGHGPSATAAASYVVPEDILDWLAAHPHVQSTADLREAILGS</sequence>
<dbReference type="OrthoDB" id="20799at2759"/>
<reference evidence="7" key="1">
    <citation type="submission" date="2021-02" db="EMBL/GenBank/DDBJ databases">
        <authorList>
            <person name="Dougan E. K."/>
            <person name="Rhodes N."/>
            <person name="Thang M."/>
            <person name="Chan C."/>
        </authorList>
    </citation>
    <scope>NUCLEOTIDE SEQUENCE</scope>
</reference>
<dbReference type="InterPro" id="IPR023753">
    <property type="entry name" value="FAD/NAD-binding_dom"/>
</dbReference>
<dbReference type="Proteomes" id="UP000654075">
    <property type="component" value="Unassembled WGS sequence"/>
</dbReference>
<name>A0A813DL01_POLGL</name>
<dbReference type="GO" id="GO:0016491">
    <property type="term" value="F:oxidoreductase activity"/>
    <property type="evidence" value="ECO:0007669"/>
    <property type="project" value="UniProtKB-KW"/>
</dbReference>
<dbReference type="AlphaFoldDB" id="A0A813DL01"/>
<evidence type="ECO:0000313" key="8">
    <source>
        <dbReference type="Proteomes" id="UP000654075"/>
    </source>
</evidence>
<gene>
    <name evidence="7" type="ORF">PGLA1383_LOCUS7348</name>
</gene>
<dbReference type="Pfam" id="PF25413">
    <property type="entry name" value="Rossman_Mical"/>
    <property type="match status" value="1"/>
</dbReference>
<dbReference type="PANTHER" id="PTHR46496:SF1">
    <property type="entry name" value="ZEAXANTHIN EPOXIDASE, CHLOROPLASTIC"/>
    <property type="match status" value="1"/>
</dbReference>
<accession>A0A813DL01</accession>
<evidence type="ECO:0000256" key="2">
    <source>
        <dbReference type="ARBA" id="ARBA00022630"/>
    </source>
</evidence>
<comment type="cofactor">
    <cofactor evidence="1">
        <name>FAD</name>
        <dbReference type="ChEBI" id="CHEBI:57692"/>
    </cofactor>
</comment>
<evidence type="ECO:0000259" key="6">
    <source>
        <dbReference type="Pfam" id="PF25413"/>
    </source>
</evidence>
<keyword evidence="3" id="KW-0274">FAD</keyword>
<evidence type="ECO:0000256" key="1">
    <source>
        <dbReference type="ARBA" id="ARBA00001974"/>
    </source>
</evidence>
<proteinExistence type="predicted"/>
<dbReference type="SUPFAM" id="SSF51905">
    <property type="entry name" value="FAD/NAD(P)-binding domain"/>
    <property type="match status" value="1"/>
</dbReference>
<keyword evidence="4" id="KW-0560">Oxidoreductase</keyword>
<dbReference type="Gene3D" id="3.50.50.60">
    <property type="entry name" value="FAD/NAD(P)-binding domain"/>
    <property type="match status" value="1"/>
</dbReference>
<dbReference type="InterPro" id="IPR057494">
    <property type="entry name" value="Rossman_Mical"/>
</dbReference>
<dbReference type="EMBL" id="CAJNNV010003201">
    <property type="protein sequence ID" value="CAE8588552.1"/>
    <property type="molecule type" value="Genomic_DNA"/>
</dbReference>
<evidence type="ECO:0000313" key="7">
    <source>
        <dbReference type="EMBL" id="CAE8588552.1"/>
    </source>
</evidence>
<dbReference type="PANTHER" id="PTHR46496">
    <property type="match status" value="1"/>
</dbReference>
<comment type="caution">
    <text evidence="7">The sequence shown here is derived from an EMBL/GenBank/DDBJ whole genome shotgun (WGS) entry which is preliminary data.</text>
</comment>
<evidence type="ECO:0000256" key="4">
    <source>
        <dbReference type="ARBA" id="ARBA00023002"/>
    </source>
</evidence>
<keyword evidence="8" id="KW-1185">Reference proteome</keyword>